<dbReference type="Gene3D" id="3.15.10.10">
    <property type="entry name" value="Bactericidal permeability-increasing protein, domain 1"/>
    <property type="match status" value="1"/>
</dbReference>
<reference evidence="3" key="1">
    <citation type="submission" date="2017-10" db="EMBL/GenBank/DDBJ databases">
        <title>Rapid genome shrinkage in a self-fertile nematode reveals novel sperm competition proteins.</title>
        <authorList>
            <person name="Yin D."/>
            <person name="Schwarz E.M."/>
            <person name="Thomas C.G."/>
            <person name="Felde R.L."/>
            <person name="Korf I.F."/>
            <person name="Cutter A.D."/>
            <person name="Schartner C.M."/>
            <person name="Ralston E.J."/>
            <person name="Meyer B.J."/>
            <person name="Haag E.S."/>
        </authorList>
    </citation>
    <scope>NUCLEOTIDE SEQUENCE [LARGE SCALE GENOMIC DNA]</scope>
    <source>
        <strain evidence="3">JU1422</strain>
    </source>
</reference>
<dbReference type="PANTHER" id="PTHR10504">
    <property type="entry name" value="BACTERICIDAL PERMEABILITY-INCREASING BPI PROTEIN-RELATED"/>
    <property type="match status" value="1"/>
</dbReference>
<dbReference type="OrthoDB" id="10255543at2759"/>
<gene>
    <name evidence="2" type="primary">Cnig_chr_IV.g13409</name>
    <name evidence="2" type="ORF">B9Z55_013409</name>
</gene>
<feature type="transmembrane region" description="Helical" evidence="1">
    <location>
        <begin position="12"/>
        <end position="32"/>
    </location>
</feature>
<dbReference type="GO" id="GO:0008289">
    <property type="term" value="F:lipid binding"/>
    <property type="evidence" value="ECO:0007669"/>
    <property type="project" value="InterPro"/>
</dbReference>
<accession>A0A2G5U1L0</accession>
<dbReference type="InterPro" id="IPR032942">
    <property type="entry name" value="BPI/LBP/Plunc"/>
</dbReference>
<dbReference type="InterPro" id="IPR017943">
    <property type="entry name" value="Bactericidal_perm-incr_a/b_dom"/>
</dbReference>
<dbReference type="PANTHER" id="PTHR10504:SF143">
    <property type="entry name" value="BPI2 DOMAIN-CONTAINING PROTEIN"/>
    <property type="match status" value="1"/>
</dbReference>
<dbReference type="GO" id="GO:0005615">
    <property type="term" value="C:extracellular space"/>
    <property type="evidence" value="ECO:0007669"/>
    <property type="project" value="TreeGrafter"/>
</dbReference>
<sequence>MYSFNCFLFLKHLLKILMTSCFIKSILLLLFINFSNSIDSDFHVFHPLLAAPRTLPGVRVRILPRGLAYLNNIAANLLADQLPRLVIPDVEHILPSNQGIIYISRIHLSRFRRAEHHQLNSTAPNKISWTMQNMDIG</sequence>
<comment type="caution">
    <text evidence="2">The sequence shown here is derived from an EMBL/GenBank/DDBJ whole genome shotgun (WGS) entry which is preliminary data.</text>
</comment>
<evidence type="ECO:0000313" key="2">
    <source>
        <dbReference type="EMBL" id="PIC33425.1"/>
    </source>
</evidence>
<protein>
    <submittedName>
        <fullName evidence="2">Uncharacterized protein</fullName>
    </submittedName>
</protein>
<organism evidence="2 3">
    <name type="scientific">Caenorhabditis nigoni</name>
    <dbReference type="NCBI Taxonomy" id="1611254"/>
    <lineage>
        <taxon>Eukaryota</taxon>
        <taxon>Metazoa</taxon>
        <taxon>Ecdysozoa</taxon>
        <taxon>Nematoda</taxon>
        <taxon>Chromadorea</taxon>
        <taxon>Rhabditida</taxon>
        <taxon>Rhabditina</taxon>
        <taxon>Rhabditomorpha</taxon>
        <taxon>Rhabditoidea</taxon>
        <taxon>Rhabditidae</taxon>
        <taxon>Peloderinae</taxon>
        <taxon>Caenorhabditis</taxon>
    </lineage>
</organism>
<dbReference type="EMBL" id="PDUG01000004">
    <property type="protein sequence ID" value="PIC33425.1"/>
    <property type="molecule type" value="Genomic_DNA"/>
</dbReference>
<keyword evidence="1" id="KW-1133">Transmembrane helix</keyword>
<evidence type="ECO:0000256" key="1">
    <source>
        <dbReference type="SAM" id="Phobius"/>
    </source>
</evidence>
<keyword evidence="1" id="KW-0812">Transmembrane</keyword>
<proteinExistence type="predicted"/>
<evidence type="ECO:0000313" key="3">
    <source>
        <dbReference type="Proteomes" id="UP000230233"/>
    </source>
</evidence>
<dbReference type="STRING" id="1611254.A0A2G5U1L0"/>
<dbReference type="Proteomes" id="UP000230233">
    <property type="component" value="Chromosome IV"/>
</dbReference>
<dbReference type="SUPFAM" id="SSF55394">
    <property type="entry name" value="Bactericidal permeability-increasing protein, BPI"/>
    <property type="match status" value="1"/>
</dbReference>
<keyword evidence="1" id="KW-0472">Membrane</keyword>
<name>A0A2G5U1L0_9PELO</name>
<keyword evidence="3" id="KW-1185">Reference proteome</keyword>
<dbReference type="AlphaFoldDB" id="A0A2G5U1L0"/>